<dbReference type="GO" id="GO:0003400">
    <property type="term" value="P:regulation of COPII vesicle coating"/>
    <property type="evidence" value="ECO:0007669"/>
    <property type="project" value="TreeGrafter"/>
</dbReference>
<dbReference type="InterPro" id="IPR001680">
    <property type="entry name" value="WD40_rpt"/>
</dbReference>
<keyword evidence="2" id="KW-0813">Transport</keyword>
<proteinExistence type="evidence at transcript level"/>
<evidence type="ECO:0000256" key="9">
    <source>
        <dbReference type="ARBA" id="ARBA00022989"/>
    </source>
</evidence>
<dbReference type="SMART" id="SM00320">
    <property type="entry name" value="WD40"/>
    <property type="match status" value="3"/>
</dbReference>
<name>A0A160HL46_9APHY</name>
<dbReference type="EMBL" id="KU179165">
    <property type="protein sequence ID" value="ANC28037.1"/>
    <property type="molecule type" value="mRNA"/>
</dbReference>
<feature type="region of interest" description="Disordered" evidence="12">
    <location>
        <begin position="238"/>
        <end position="260"/>
    </location>
</feature>
<dbReference type="PROSITE" id="PS50082">
    <property type="entry name" value="WD_REPEATS_2"/>
    <property type="match status" value="1"/>
</dbReference>
<evidence type="ECO:0000256" key="8">
    <source>
        <dbReference type="ARBA" id="ARBA00022927"/>
    </source>
</evidence>
<keyword evidence="5" id="KW-0677">Repeat</keyword>
<keyword evidence="7" id="KW-0931">ER-Golgi transport</keyword>
<evidence type="ECO:0000256" key="7">
    <source>
        <dbReference type="ARBA" id="ARBA00022892"/>
    </source>
</evidence>
<dbReference type="Pfam" id="PF00400">
    <property type="entry name" value="WD40"/>
    <property type="match status" value="2"/>
</dbReference>
<keyword evidence="8" id="KW-0653">Protein transport</keyword>
<dbReference type="GO" id="GO:0015031">
    <property type="term" value="P:protein transport"/>
    <property type="evidence" value="ECO:0007669"/>
    <property type="project" value="UniProtKB-KW"/>
</dbReference>
<accession>A0A160HL46</accession>
<evidence type="ECO:0000256" key="5">
    <source>
        <dbReference type="ARBA" id="ARBA00022737"/>
    </source>
</evidence>
<evidence type="ECO:0000256" key="12">
    <source>
        <dbReference type="SAM" id="MobiDB-lite"/>
    </source>
</evidence>
<feature type="repeat" description="WD" evidence="11">
    <location>
        <begin position="321"/>
        <end position="351"/>
    </location>
</feature>
<keyword evidence="10 13" id="KW-0472">Membrane</keyword>
<evidence type="ECO:0000256" key="2">
    <source>
        <dbReference type="ARBA" id="ARBA00022448"/>
    </source>
</evidence>
<evidence type="ECO:0000256" key="11">
    <source>
        <dbReference type="PROSITE-ProRule" id="PRU00221"/>
    </source>
</evidence>
<dbReference type="GO" id="GO:0005789">
    <property type="term" value="C:endoplasmic reticulum membrane"/>
    <property type="evidence" value="ECO:0007669"/>
    <property type="project" value="UniProtKB-SubCell"/>
</dbReference>
<dbReference type="PANTHER" id="PTHR23284:SF0">
    <property type="entry name" value="PROLACTIN REGULATORY ELEMENT-BINDING PROTEIN"/>
    <property type="match status" value="1"/>
</dbReference>
<evidence type="ECO:0000256" key="3">
    <source>
        <dbReference type="ARBA" id="ARBA00022574"/>
    </source>
</evidence>
<dbReference type="SUPFAM" id="SSF50978">
    <property type="entry name" value="WD40 repeat-like"/>
    <property type="match status" value="1"/>
</dbReference>
<organism evidence="14">
    <name type="scientific">Polyporus umbellatus</name>
    <dbReference type="NCBI Taxonomy" id="158314"/>
    <lineage>
        <taxon>Eukaryota</taxon>
        <taxon>Fungi</taxon>
        <taxon>Dikarya</taxon>
        <taxon>Basidiomycota</taxon>
        <taxon>Agaricomycotina</taxon>
        <taxon>Agaricomycetes</taxon>
        <taxon>Polyporales</taxon>
        <taxon>Polyporaceae</taxon>
        <taxon>Polyporus</taxon>
    </lineage>
</organism>
<dbReference type="PANTHER" id="PTHR23284">
    <property type="entry name" value="PROLACTIN REGULATORY ELEMENT BINDING PROTEIN"/>
    <property type="match status" value="1"/>
</dbReference>
<dbReference type="GO" id="GO:0006888">
    <property type="term" value="P:endoplasmic reticulum to Golgi vesicle-mediated transport"/>
    <property type="evidence" value="ECO:0007669"/>
    <property type="project" value="TreeGrafter"/>
</dbReference>
<evidence type="ECO:0000256" key="1">
    <source>
        <dbReference type="ARBA" id="ARBA00004648"/>
    </source>
</evidence>
<evidence type="ECO:0000256" key="4">
    <source>
        <dbReference type="ARBA" id="ARBA00022692"/>
    </source>
</evidence>
<dbReference type="InterPro" id="IPR045260">
    <property type="entry name" value="Sec12-like"/>
</dbReference>
<dbReference type="AlphaFoldDB" id="A0A160HL46"/>
<keyword evidence="6" id="KW-0256">Endoplasmic reticulum</keyword>
<reference evidence="14" key="1">
    <citation type="submission" date="2015-11" db="EMBL/GenBank/DDBJ databases">
        <authorList>
            <person name="Zhang Y."/>
            <person name="Guo Z."/>
        </authorList>
    </citation>
    <scope>NUCLEOTIDE SEQUENCE</scope>
    <source>
        <strain evidence="14">L1</strain>
    </source>
</reference>
<dbReference type="Gene3D" id="2.130.10.10">
    <property type="entry name" value="YVTN repeat-like/Quinoprotein amine dehydrogenase"/>
    <property type="match status" value="1"/>
</dbReference>
<sequence length="391" mass="42413">MRTQHTAHTLPGFPVYSSAFVSPTDFVVGGGGGQSKTGIKNKLRLYHVEGDKKIELLDELELAKGDDVPMSVATHPRRAEIVAGINSSEDALKTGPNQNCRVFDVKDKKISLSETRSTLTLKGTDDYQKVSVFSPNGDLLAVSGSHDLSVLHYPTLASAANPIHLDESDIYDATFSSETLVVATKSNLLVYSLPSQEKEKVDRPVELELAQTLNRPPLSGKDARSSFRAVRYHPSDSKTLYSVSNSEPSSSRTKSKASTPHGYISKWNVDTWAVTKTRQVSDRGVTCFDVSRDGKLLAFGSSNKTVGILDAQTLAPLLTILKAHDFPPTTLRFSPTSDMLVSGSADNTVRVVTIPPNLGATSWGSWILFIVALLVVLFAVLAQQMPRVLQS</sequence>
<evidence type="ECO:0000256" key="6">
    <source>
        <dbReference type="ARBA" id="ARBA00022824"/>
    </source>
</evidence>
<keyword evidence="3 11" id="KW-0853">WD repeat</keyword>
<keyword evidence="4 13" id="KW-0812">Transmembrane</keyword>
<keyword evidence="9 13" id="KW-1133">Transmembrane helix</keyword>
<dbReference type="InterPro" id="IPR036322">
    <property type="entry name" value="WD40_repeat_dom_sf"/>
</dbReference>
<feature type="compositionally biased region" description="Polar residues" evidence="12">
    <location>
        <begin position="238"/>
        <end position="258"/>
    </location>
</feature>
<protein>
    <submittedName>
        <fullName evidence="14">WD-repeat protein</fullName>
    </submittedName>
</protein>
<feature type="transmembrane region" description="Helical" evidence="13">
    <location>
        <begin position="363"/>
        <end position="382"/>
    </location>
</feature>
<evidence type="ECO:0000256" key="13">
    <source>
        <dbReference type="SAM" id="Phobius"/>
    </source>
</evidence>
<dbReference type="InterPro" id="IPR015943">
    <property type="entry name" value="WD40/YVTN_repeat-like_dom_sf"/>
</dbReference>
<dbReference type="PROSITE" id="PS50294">
    <property type="entry name" value="WD_REPEATS_REGION"/>
    <property type="match status" value="1"/>
</dbReference>
<evidence type="ECO:0000313" key="14">
    <source>
        <dbReference type="EMBL" id="ANC28037.1"/>
    </source>
</evidence>
<dbReference type="GO" id="GO:0005085">
    <property type="term" value="F:guanyl-nucleotide exchange factor activity"/>
    <property type="evidence" value="ECO:0007669"/>
    <property type="project" value="InterPro"/>
</dbReference>
<evidence type="ECO:0000256" key="10">
    <source>
        <dbReference type="ARBA" id="ARBA00023136"/>
    </source>
</evidence>
<comment type="subcellular location">
    <subcellularLocation>
        <location evidence="1">Endoplasmic reticulum membrane</location>
        <topology evidence="1">Single-pass type II membrane protein</topology>
    </subcellularLocation>
</comment>